<dbReference type="RefSeq" id="WP_254743338.1">
    <property type="nucleotide sequence ID" value="NZ_JANCLU010000013.1"/>
</dbReference>
<evidence type="ECO:0000313" key="5">
    <source>
        <dbReference type="Proteomes" id="UP001205890"/>
    </source>
</evidence>
<dbReference type="SUPFAM" id="SSF51735">
    <property type="entry name" value="NAD(P)-binding Rossmann-fold domains"/>
    <property type="match status" value="1"/>
</dbReference>
<feature type="domain" description="NAD-dependent epimerase/dehydratase" evidence="3">
    <location>
        <begin position="3"/>
        <end position="207"/>
    </location>
</feature>
<organism evidence="4 5">
    <name type="scientific">Alsobacter ponti</name>
    <dbReference type="NCBI Taxonomy" id="2962936"/>
    <lineage>
        <taxon>Bacteria</taxon>
        <taxon>Pseudomonadati</taxon>
        <taxon>Pseudomonadota</taxon>
        <taxon>Alphaproteobacteria</taxon>
        <taxon>Hyphomicrobiales</taxon>
        <taxon>Alsobacteraceae</taxon>
        <taxon>Alsobacter</taxon>
    </lineage>
</organism>
<proteinExistence type="predicted"/>
<keyword evidence="5" id="KW-1185">Reference proteome</keyword>
<keyword evidence="2" id="KW-0119">Carbohydrate metabolism</keyword>
<dbReference type="NCBIfam" id="NF043036">
    <property type="entry name" value="ErythonDh"/>
    <property type="match status" value="1"/>
</dbReference>
<evidence type="ECO:0000256" key="1">
    <source>
        <dbReference type="ARBA" id="ARBA00022857"/>
    </source>
</evidence>
<dbReference type="PANTHER" id="PTHR43103:SF3">
    <property type="entry name" value="ADP-L-GLYCERO-D-MANNO-HEPTOSE-6-EPIMERASE"/>
    <property type="match status" value="1"/>
</dbReference>
<dbReference type="InterPro" id="IPR036291">
    <property type="entry name" value="NAD(P)-bd_dom_sf"/>
</dbReference>
<dbReference type="Gene3D" id="3.90.25.10">
    <property type="entry name" value="UDP-galactose 4-epimerase, domain 1"/>
    <property type="match status" value="1"/>
</dbReference>
<dbReference type="Proteomes" id="UP001205890">
    <property type="component" value="Unassembled WGS sequence"/>
</dbReference>
<dbReference type="InterPro" id="IPR050005">
    <property type="entry name" value="DenD"/>
</dbReference>
<evidence type="ECO:0000259" key="3">
    <source>
        <dbReference type="Pfam" id="PF01370"/>
    </source>
</evidence>
<reference evidence="4 5" key="1">
    <citation type="submission" date="2022-07" db="EMBL/GenBank/DDBJ databases">
        <authorList>
            <person name="Li W.-J."/>
            <person name="Deng Q.-Q."/>
        </authorList>
    </citation>
    <scope>NUCLEOTIDE SEQUENCE [LARGE SCALE GENOMIC DNA]</scope>
    <source>
        <strain evidence="4 5">SYSU M60028</strain>
    </source>
</reference>
<sequence>MHILIIGAAGMVGRKLTQRLVRDGGLGGKPIDKATLHDIVQPSAPEGAPFATTTVASDFSLPGEAAKLVAGRPDIIFHLAAIVSGEAEQDFEKGYRINLDGAWKLFEAIRAVGDGYKPRVVFTSSIAVFGAPFPAAIGDEFFTTPLTSYGTQKAVGELLLSDYTRKGFFDGVGIRLPTICVRPGAPNKAASGFFSNIIREPLAGHEAVLPVPEDVRHWHASPRSAVGFLVHAATMDTSRIGPRRALTMPGLSATVGEQIEALRRVGGDKVVARIRREPDTTIMKIVEGWPRNFDARRATELGFVAETTFDEIIRVHLEDELGGKIA</sequence>
<evidence type="ECO:0000256" key="2">
    <source>
        <dbReference type="ARBA" id="ARBA00023277"/>
    </source>
</evidence>
<name>A0ABT1LDK2_9HYPH</name>
<dbReference type="CDD" id="cd05238">
    <property type="entry name" value="Gne_like_SDR_e"/>
    <property type="match status" value="1"/>
</dbReference>
<evidence type="ECO:0000313" key="4">
    <source>
        <dbReference type="EMBL" id="MCP8939585.1"/>
    </source>
</evidence>
<comment type="caution">
    <text evidence="4">The sequence shown here is derived from an EMBL/GenBank/DDBJ whole genome shotgun (WGS) entry which is preliminary data.</text>
</comment>
<gene>
    <name evidence="4" type="ORF">NK718_13745</name>
</gene>
<accession>A0ABT1LDK2</accession>
<dbReference type="EMBL" id="JANCLU010000013">
    <property type="protein sequence ID" value="MCP8939585.1"/>
    <property type="molecule type" value="Genomic_DNA"/>
</dbReference>
<dbReference type="Pfam" id="PF01370">
    <property type="entry name" value="Epimerase"/>
    <property type="match status" value="1"/>
</dbReference>
<dbReference type="InterPro" id="IPR001509">
    <property type="entry name" value="Epimerase_deHydtase"/>
</dbReference>
<dbReference type="Gene3D" id="3.40.50.720">
    <property type="entry name" value="NAD(P)-binding Rossmann-like Domain"/>
    <property type="match status" value="1"/>
</dbReference>
<dbReference type="PANTHER" id="PTHR43103">
    <property type="entry name" value="NUCLEOSIDE-DIPHOSPHATE-SUGAR EPIMERASE"/>
    <property type="match status" value="1"/>
</dbReference>
<keyword evidence="1" id="KW-0521">NADP</keyword>
<protein>
    <submittedName>
        <fullName evidence="4">SDR family oxidoreductase</fullName>
    </submittedName>
</protein>